<dbReference type="GO" id="GO:0009242">
    <property type="term" value="P:colanic acid biosynthetic process"/>
    <property type="evidence" value="ECO:0007669"/>
    <property type="project" value="TreeGrafter"/>
</dbReference>
<dbReference type="NCBIfam" id="TIGR03025">
    <property type="entry name" value="EPS_sugtrans"/>
    <property type="match status" value="1"/>
</dbReference>
<dbReference type="Pfam" id="PF02397">
    <property type="entry name" value="Bac_transf"/>
    <property type="match status" value="1"/>
</dbReference>
<name>A0A1C9W7W7_9GAMM</name>
<dbReference type="PANTHER" id="PTHR30576:SF21">
    <property type="entry name" value="UDP-GLUCOSE:UNDECAPRENYL-PHOSPHATE GLUCOSE-1-PHOSPHATE TRANSFERASE"/>
    <property type="match status" value="1"/>
</dbReference>
<feature type="transmembrane region" description="Helical" evidence="7">
    <location>
        <begin position="12"/>
        <end position="32"/>
    </location>
</feature>
<feature type="transmembrane region" description="Helical" evidence="7">
    <location>
        <begin position="285"/>
        <end position="306"/>
    </location>
</feature>
<dbReference type="GO" id="GO:0089702">
    <property type="term" value="F:undecaprenyl-phosphate glucose phosphotransferase activity"/>
    <property type="evidence" value="ECO:0007669"/>
    <property type="project" value="UniProtKB-EC"/>
</dbReference>
<keyword evidence="10" id="KW-1185">Reference proteome</keyword>
<evidence type="ECO:0000256" key="5">
    <source>
        <dbReference type="ARBA" id="ARBA00022989"/>
    </source>
</evidence>
<dbReference type="KEGG" id="micc:AUP74_01792"/>
<evidence type="ECO:0000313" key="10">
    <source>
        <dbReference type="Proteomes" id="UP000095672"/>
    </source>
</evidence>
<evidence type="ECO:0000256" key="4">
    <source>
        <dbReference type="ARBA" id="ARBA00022692"/>
    </source>
</evidence>
<dbReference type="Gene3D" id="3.40.50.720">
    <property type="entry name" value="NAD(P)-binding Rossmann-like Domain"/>
    <property type="match status" value="1"/>
</dbReference>
<comment type="similarity">
    <text evidence="2">Belongs to the bacterial sugar transferase family.</text>
</comment>
<keyword evidence="6 7" id="KW-0472">Membrane</keyword>
<keyword evidence="3 9" id="KW-0808">Transferase</keyword>
<keyword evidence="4 7" id="KW-0812">Transmembrane</keyword>
<dbReference type="Proteomes" id="UP000095672">
    <property type="component" value="Chromosome"/>
</dbReference>
<dbReference type="GO" id="GO:0016020">
    <property type="term" value="C:membrane"/>
    <property type="evidence" value="ECO:0007669"/>
    <property type="project" value="UniProtKB-SubCell"/>
</dbReference>
<dbReference type="EMBL" id="CP014143">
    <property type="protein sequence ID" value="AOS97223.1"/>
    <property type="molecule type" value="Genomic_DNA"/>
</dbReference>
<dbReference type="InterPro" id="IPR017473">
    <property type="entry name" value="Undecaprenyl-P_gluc_Ptfrase"/>
</dbReference>
<evidence type="ECO:0000256" key="1">
    <source>
        <dbReference type="ARBA" id="ARBA00004141"/>
    </source>
</evidence>
<evidence type="ECO:0000256" key="2">
    <source>
        <dbReference type="ARBA" id="ARBA00006464"/>
    </source>
</evidence>
<keyword evidence="5 7" id="KW-1133">Transmembrane helix</keyword>
<evidence type="ECO:0000259" key="8">
    <source>
        <dbReference type="Pfam" id="PF02397"/>
    </source>
</evidence>
<dbReference type="InterPro" id="IPR017475">
    <property type="entry name" value="EPS_sugar_tfrase"/>
</dbReference>
<feature type="transmembrane region" description="Helical" evidence="7">
    <location>
        <begin position="77"/>
        <end position="97"/>
    </location>
</feature>
<dbReference type="RefSeq" id="WP_069947261.1">
    <property type="nucleotide sequence ID" value="NZ_CP014143.1"/>
</dbReference>
<dbReference type="AlphaFoldDB" id="A0A1C9W7W7"/>
<dbReference type="EC" id="2.7.8.31" evidence="9"/>
<gene>
    <name evidence="9" type="primary">wcaJ_3</name>
    <name evidence="9" type="ORF">AUP74_01792</name>
</gene>
<dbReference type="STRING" id="1769779.AUP74_01792"/>
<dbReference type="Pfam" id="PF13727">
    <property type="entry name" value="CoA_binding_3"/>
    <property type="match status" value="1"/>
</dbReference>
<dbReference type="PANTHER" id="PTHR30576">
    <property type="entry name" value="COLANIC BIOSYNTHESIS UDP-GLUCOSE LIPID CARRIER TRANSFERASE"/>
    <property type="match status" value="1"/>
</dbReference>
<dbReference type="InterPro" id="IPR003362">
    <property type="entry name" value="Bact_transf"/>
</dbReference>
<organism evidence="9 10">
    <name type="scientific">Microbulbifer aggregans</name>
    <dbReference type="NCBI Taxonomy" id="1769779"/>
    <lineage>
        <taxon>Bacteria</taxon>
        <taxon>Pseudomonadati</taxon>
        <taxon>Pseudomonadota</taxon>
        <taxon>Gammaproteobacteria</taxon>
        <taxon>Cellvibrionales</taxon>
        <taxon>Microbulbiferaceae</taxon>
        <taxon>Microbulbifer</taxon>
    </lineage>
</organism>
<dbReference type="OrthoDB" id="9808602at2"/>
<protein>
    <submittedName>
        <fullName evidence="9">UDP-glucose:undecaprenyl-phosphate glucose-1-phosphate transferase</fullName>
        <ecNumber evidence="9">2.7.8.31</ecNumber>
    </submittedName>
</protein>
<evidence type="ECO:0000313" key="9">
    <source>
        <dbReference type="EMBL" id="AOS97223.1"/>
    </source>
</evidence>
<feature type="domain" description="Bacterial sugar transferase" evidence="8">
    <location>
        <begin position="280"/>
        <end position="462"/>
    </location>
</feature>
<feature type="transmembrane region" description="Helical" evidence="7">
    <location>
        <begin position="103"/>
        <end position="125"/>
    </location>
</feature>
<dbReference type="NCBIfam" id="TIGR03023">
    <property type="entry name" value="WcaJ_sugtrans"/>
    <property type="match status" value="1"/>
</dbReference>
<proteinExistence type="inferred from homology"/>
<sequence>MKQGWLIRHRRGVGVLYRLFDGLIISVGLIFWVQYFQYEISSEWLLLASVSTIGFALMAESLEVYRSWRADSFLKMVSYTIASWCVLLGVALSVIYVTKTSDLFSRLVIGCWAVSTGVLFIAWRFSHRLLLMFLRTRGYNSRKAVIIGLNESGLRLAGNIEAEVHLGIKLSGFYRSEYDQVDEKMLDGFGPRYSVLGDVAQALADARDGKVDLCYIALPLRAEKHIAQLLIEFADTPATVHVVTDLFVSNLIHGRLYHVGDSNILSVYDTPIEGITGWIKRVEDLVLSAVILTVISPLMLVIGLAIKVTSPGPAIFKQTRYGLDGRPIDVWKFRTMSTQDNGEIVVQACKNDRRVTPIGRFLRKTSLDELPQFINVLQGSMSVVGPRPHAVAHNEQYRKCVSGYMLRHKVKPGITGWAQINGWRGETDTIEKMEKRVEYDLQYIRHWSLLLDVKILFATIMIGFINKNAY</sequence>
<evidence type="ECO:0000256" key="6">
    <source>
        <dbReference type="ARBA" id="ARBA00023136"/>
    </source>
</evidence>
<evidence type="ECO:0000256" key="3">
    <source>
        <dbReference type="ARBA" id="ARBA00022679"/>
    </source>
</evidence>
<comment type="subcellular location">
    <subcellularLocation>
        <location evidence="1">Membrane</location>
        <topology evidence="1">Multi-pass membrane protein</topology>
    </subcellularLocation>
</comment>
<accession>A0A1C9W7W7</accession>
<evidence type="ECO:0000256" key="7">
    <source>
        <dbReference type="SAM" id="Phobius"/>
    </source>
</evidence>
<reference evidence="10" key="1">
    <citation type="submission" date="2016-01" db="EMBL/GenBank/DDBJ databases">
        <title>Complete genome sequence of Microbulbifer sp. CCB-MM1, a halophile isolated from Matang Mangrove Forest, Perak.</title>
        <authorList>
            <person name="Moh T.H."/>
            <person name="Dinesh B."/>
            <person name="Lau N.-S."/>
            <person name="Go F."/>
            <person name="Alexander Chong S.-C."/>
        </authorList>
    </citation>
    <scope>NUCLEOTIDE SEQUENCE [LARGE SCALE GENOMIC DNA]</scope>
    <source>
        <strain evidence="10">CCB-MM1</strain>
    </source>
</reference>